<protein>
    <submittedName>
        <fullName evidence="1">Uncharacterized protein</fullName>
    </submittedName>
</protein>
<dbReference type="Proteomes" id="UP000785679">
    <property type="component" value="Unassembled WGS sequence"/>
</dbReference>
<name>A0A8J8N9Q9_HALGN</name>
<organism evidence="1 2">
    <name type="scientific">Halteria grandinella</name>
    <dbReference type="NCBI Taxonomy" id="5974"/>
    <lineage>
        <taxon>Eukaryota</taxon>
        <taxon>Sar</taxon>
        <taxon>Alveolata</taxon>
        <taxon>Ciliophora</taxon>
        <taxon>Intramacronucleata</taxon>
        <taxon>Spirotrichea</taxon>
        <taxon>Stichotrichia</taxon>
        <taxon>Sporadotrichida</taxon>
        <taxon>Halteriidae</taxon>
        <taxon>Halteria</taxon>
    </lineage>
</organism>
<reference evidence="1" key="1">
    <citation type="submission" date="2019-06" db="EMBL/GenBank/DDBJ databases">
        <authorList>
            <person name="Zheng W."/>
        </authorList>
    </citation>
    <scope>NUCLEOTIDE SEQUENCE</scope>
    <source>
        <strain evidence="1">QDHG01</strain>
    </source>
</reference>
<dbReference type="AlphaFoldDB" id="A0A8J8N9Q9"/>
<proteinExistence type="predicted"/>
<accession>A0A8J8N9Q9</accession>
<evidence type="ECO:0000313" key="2">
    <source>
        <dbReference type="Proteomes" id="UP000785679"/>
    </source>
</evidence>
<comment type="caution">
    <text evidence="1">The sequence shown here is derived from an EMBL/GenBank/DDBJ whole genome shotgun (WGS) entry which is preliminary data.</text>
</comment>
<gene>
    <name evidence="1" type="ORF">FGO68_gene156</name>
</gene>
<keyword evidence="2" id="KW-1185">Reference proteome</keyword>
<sequence length="68" mass="7794">MTDLCTSIVAHKWSPDLACPPVVITSYSIHCTKLYDRYYLSNQLKPNLFIFINDPNDHLESNTPLLVI</sequence>
<evidence type="ECO:0000313" key="1">
    <source>
        <dbReference type="EMBL" id="TNV70694.1"/>
    </source>
</evidence>
<dbReference type="EMBL" id="RRYP01033723">
    <property type="protein sequence ID" value="TNV70694.1"/>
    <property type="molecule type" value="Genomic_DNA"/>
</dbReference>